<evidence type="ECO:0000256" key="8">
    <source>
        <dbReference type="ARBA" id="ARBA00023136"/>
    </source>
</evidence>
<dbReference type="GO" id="GO:0050918">
    <property type="term" value="P:positive chemotaxis"/>
    <property type="evidence" value="ECO:0007669"/>
    <property type="project" value="TreeGrafter"/>
</dbReference>
<dbReference type="EMBL" id="DTKL01000079">
    <property type="protein sequence ID" value="HGY95525.1"/>
    <property type="molecule type" value="Genomic_DNA"/>
</dbReference>
<dbReference type="AlphaFoldDB" id="A0A7V4XUV3"/>
<evidence type="ECO:0000256" key="4">
    <source>
        <dbReference type="ARBA" id="ARBA00021898"/>
    </source>
</evidence>
<evidence type="ECO:0000256" key="9">
    <source>
        <dbReference type="ARBA" id="ARBA00023143"/>
    </source>
</evidence>
<comment type="caution">
    <text evidence="12">The sequence shown here is derived from an EMBL/GenBank/DDBJ whole genome shotgun (WGS) entry which is preliminary data.</text>
</comment>
<dbReference type="Gene3D" id="2.30.330.10">
    <property type="entry name" value="SpoA-like"/>
    <property type="match status" value="1"/>
</dbReference>
<sequence length="319" mass="35048">MEKMDKSLAQEQIDALFKSAKATAQPAQPEADANVRPYNYSRAGQISRDQLRSISSLNDLFARNLGINLGAWLGMQCRIQLVSAEQIPFEEFVMRGADLSFIASLRLEPLRAVAILQMELAPVPSMIDALLGGIGQPGEVRELTSIEEAIVAHVVELICRELSSAWQSIGLSFYFDSRQMQTQMARLLPIKERALCLSFEIRLPSASGLLHIALPAVVSNTVLRSLRGDLHPQKEHSLETRAKMRGLVKKVHVGTALQLAPARIPMRDLEGLEAGQVVVFPVTAKTRPELLVAGVPLFQAVPVRSGERRAAHIESLPPE</sequence>
<dbReference type="InterPro" id="IPR001543">
    <property type="entry name" value="FliN-like_C"/>
</dbReference>
<organism evidence="12">
    <name type="scientific">Acidobacterium capsulatum</name>
    <dbReference type="NCBI Taxonomy" id="33075"/>
    <lineage>
        <taxon>Bacteria</taxon>
        <taxon>Pseudomonadati</taxon>
        <taxon>Acidobacteriota</taxon>
        <taxon>Terriglobia</taxon>
        <taxon>Terriglobales</taxon>
        <taxon>Acidobacteriaceae</taxon>
        <taxon>Acidobacterium</taxon>
    </lineage>
</organism>
<evidence type="ECO:0000256" key="3">
    <source>
        <dbReference type="ARBA" id="ARBA00011049"/>
    </source>
</evidence>
<evidence type="ECO:0000256" key="5">
    <source>
        <dbReference type="ARBA" id="ARBA00022475"/>
    </source>
</evidence>
<comment type="similarity">
    <text evidence="3">Belongs to the FliM family.</text>
</comment>
<dbReference type="PANTHER" id="PTHR30034">
    <property type="entry name" value="FLAGELLAR MOTOR SWITCH PROTEIN FLIM"/>
    <property type="match status" value="1"/>
</dbReference>
<dbReference type="InterPro" id="IPR028976">
    <property type="entry name" value="CheC-like_sf"/>
</dbReference>
<keyword evidence="8" id="KW-0472">Membrane</keyword>
<keyword evidence="7" id="KW-0283">Flagellar rotation</keyword>
<keyword evidence="5" id="KW-1003">Cell membrane</keyword>
<keyword evidence="9" id="KW-0975">Bacterial flagellum</keyword>
<evidence type="ECO:0000256" key="10">
    <source>
        <dbReference type="ARBA" id="ARBA00025044"/>
    </source>
</evidence>
<dbReference type="SUPFAM" id="SSF101801">
    <property type="entry name" value="Surface presentation of antigens (SPOA)"/>
    <property type="match status" value="1"/>
</dbReference>
<dbReference type="InterPro" id="IPR001689">
    <property type="entry name" value="Flag_FliM"/>
</dbReference>
<dbReference type="PRINTS" id="PR00955">
    <property type="entry name" value="FLGMOTORFLIM"/>
</dbReference>
<evidence type="ECO:0000313" key="12">
    <source>
        <dbReference type="EMBL" id="HGY95525.1"/>
    </source>
</evidence>
<dbReference type="GO" id="GO:0005886">
    <property type="term" value="C:plasma membrane"/>
    <property type="evidence" value="ECO:0007669"/>
    <property type="project" value="UniProtKB-SubCell"/>
</dbReference>
<dbReference type="Pfam" id="PF01052">
    <property type="entry name" value="FliMN_C"/>
    <property type="match status" value="1"/>
</dbReference>
<evidence type="ECO:0000256" key="2">
    <source>
        <dbReference type="ARBA" id="ARBA00004202"/>
    </source>
</evidence>
<comment type="function">
    <text evidence="10">FliM is one of three proteins (FliG, FliN, FliM) that forms the rotor-mounted switch complex (C ring), located at the base of the basal body. This complex interacts with the CheY and CheZ chemotaxis proteins, in addition to contacting components of the motor that determine the direction of flagellar rotation.</text>
</comment>
<dbReference type="GO" id="GO:0003774">
    <property type="term" value="F:cytoskeletal motor activity"/>
    <property type="evidence" value="ECO:0007669"/>
    <property type="project" value="InterPro"/>
</dbReference>
<comment type="subcellular location">
    <subcellularLocation>
        <location evidence="1">Bacterial flagellum basal body</location>
    </subcellularLocation>
    <subcellularLocation>
        <location evidence="2">Cell membrane</location>
        <topology evidence="2">Peripheral membrane protein</topology>
    </subcellularLocation>
</comment>
<dbReference type="GO" id="GO:0009425">
    <property type="term" value="C:bacterial-type flagellum basal body"/>
    <property type="evidence" value="ECO:0007669"/>
    <property type="project" value="UniProtKB-SubCell"/>
</dbReference>
<dbReference type="Gene3D" id="3.40.1550.10">
    <property type="entry name" value="CheC-like"/>
    <property type="match status" value="1"/>
</dbReference>
<evidence type="ECO:0000256" key="7">
    <source>
        <dbReference type="ARBA" id="ARBA00022779"/>
    </source>
</evidence>
<dbReference type="PIRSF" id="PIRSF002888">
    <property type="entry name" value="FliM"/>
    <property type="match status" value="1"/>
</dbReference>
<accession>A0A7V4XUV3</accession>
<dbReference type="Pfam" id="PF02154">
    <property type="entry name" value="FliM"/>
    <property type="match status" value="1"/>
</dbReference>
<feature type="domain" description="Flagellar motor switch protein FliN-like C-terminal" evidence="11">
    <location>
        <begin position="248"/>
        <end position="315"/>
    </location>
</feature>
<dbReference type="InterPro" id="IPR036429">
    <property type="entry name" value="SpoA-like_sf"/>
</dbReference>
<dbReference type="PANTHER" id="PTHR30034:SF6">
    <property type="entry name" value="YOP PROTEINS TRANSLOCATION PROTEIN Q"/>
    <property type="match status" value="1"/>
</dbReference>
<evidence type="ECO:0000256" key="1">
    <source>
        <dbReference type="ARBA" id="ARBA00004117"/>
    </source>
</evidence>
<gene>
    <name evidence="12" type="ORF">ENW50_12700</name>
</gene>
<dbReference type="CDD" id="cd17908">
    <property type="entry name" value="FliM"/>
    <property type="match status" value="1"/>
</dbReference>
<keyword evidence="6" id="KW-0145">Chemotaxis</keyword>
<dbReference type="SUPFAM" id="SSF103039">
    <property type="entry name" value="CheC-like"/>
    <property type="match status" value="1"/>
</dbReference>
<proteinExistence type="inferred from homology"/>
<dbReference type="GO" id="GO:0071978">
    <property type="term" value="P:bacterial-type flagellum-dependent swarming motility"/>
    <property type="evidence" value="ECO:0007669"/>
    <property type="project" value="TreeGrafter"/>
</dbReference>
<reference evidence="12" key="1">
    <citation type="journal article" date="2020" name="mSystems">
        <title>Genome- and Community-Level Interaction Insights into Carbon Utilization and Element Cycling Functions of Hydrothermarchaeota in Hydrothermal Sediment.</title>
        <authorList>
            <person name="Zhou Z."/>
            <person name="Liu Y."/>
            <person name="Xu W."/>
            <person name="Pan J."/>
            <person name="Luo Z.H."/>
            <person name="Li M."/>
        </authorList>
    </citation>
    <scope>NUCLEOTIDE SEQUENCE [LARGE SCALE GENOMIC DNA]</scope>
    <source>
        <strain evidence="12">SpSt-855</strain>
    </source>
</reference>
<evidence type="ECO:0000259" key="11">
    <source>
        <dbReference type="Pfam" id="PF01052"/>
    </source>
</evidence>
<evidence type="ECO:0000256" key="6">
    <source>
        <dbReference type="ARBA" id="ARBA00022500"/>
    </source>
</evidence>
<protein>
    <recommendedName>
        <fullName evidence="4">Flagellar motor switch protein FliM</fullName>
    </recommendedName>
</protein>
<name>A0A7V4XUV3_9BACT</name>